<dbReference type="GeneID" id="89952517"/>
<gene>
    <name evidence="2" type="ORF">ATC70_008831</name>
</gene>
<name>A0AAN7DJJ7_9FUNG</name>
<accession>A0AAN7DJJ7</accession>
<sequence length="112" mass="12082">MINTLFIFYLCAIASTVVSEMTYPTAGTTWRVGQAVKASFKAGQSGETVNLFFNNDRSTSLGGGPITNGGTFQFIVPENALSTTGGYSELIAVHRLNRHLLDVDNVKVQVVH</sequence>
<dbReference type="EMBL" id="JASEJX010000012">
    <property type="protein sequence ID" value="KAK4518612.1"/>
    <property type="molecule type" value="Genomic_DNA"/>
</dbReference>
<evidence type="ECO:0000256" key="1">
    <source>
        <dbReference type="SAM" id="SignalP"/>
    </source>
</evidence>
<comment type="caution">
    <text evidence="2">The sequence shown here is derived from an EMBL/GenBank/DDBJ whole genome shotgun (WGS) entry which is preliminary data.</text>
</comment>
<protein>
    <submittedName>
        <fullName evidence="2">Uncharacterized protein</fullName>
    </submittedName>
</protein>
<evidence type="ECO:0000313" key="2">
    <source>
        <dbReference type="EMBL" id="KAK4518612.1"/>
    </source>
</evidence>
<reference evidence="2 3" key="1">
    <citation type="submission" date="2022-11" db="EMBL/GenBank/DDBJ databases">
        <title>Mucor velutinosus strain NIH1002 WGS.</title>
        <authorList>
            <person name="Subramanian P."/>
            <person name="Mullikin J.C."/>
            <person name="Segre J.A."/>
            <person name="Zelazny A.M."/>
        </authorList>
    </citation>
    <scope>NUCLEOTIDE SEQUENCE [LARGE SCALE GENOMIC DNA]</scope>
    <source>
        <strain evidence="2 3">NIH1002</strain>
    </source>
</reference>
<organism evidence="2 3">
    <name type="scientific">Mucor velutinosus</name>
    <dbReference type="NCBI Taxonomy" id="708070"/>
    <lineage>
        <taxon>Eukaryota</taxon>
        <taxon>Fungi</taxon>
        <taxon>Fungi incertae sedis</taxon>
        <taxon>Mucoromycota</taxon>
        <taxon>Mucoromycotina</taxon>
        <taxon>Mucoromycetes</taxon>
        <taxon>Mucorales</taxon>
        <taxon>Mucorineae</taxon>
        <taxon>Mucoraceae</taxon>
        <taxon>Mucor</taxon>
    </lineage>
</organism>
<keyword evidence="3" id="KW-1185">Reference proteome</keyword>
<proteinExistence type="predicted"/>
<dbReference type="Proteomes" id="UP001304243">
    <property type="component" value="Unassembled WGS sequence"/>
</dbReference>
<dbReference type="AlphaFoldDB" id="A0AAN7DJJ7"/>
<keyword evidence="1" id="KW-0732">Signal</keyword>
<feature type="signal peptide" evidence="1">
    <location>
        <begin position="1"/>
        <end position="19"/>
    </location>
</feature>
<feature type="chain" id="PRO_5042857229" evidence="1">
    <location>
        <begin position="20"/>
        <end position="112"/>
    </location>
</feature>
<evidence type="ECO:0000313" key="3">
    <source>
        <dbReference type="Proteomes" id="UP001304243"/>
    </source>
</evidence>
<dbReference type="RefSeq" id="XP_064685278.1">
    <property type="nucleotide sequence ID" value="XM_064828076.1"/>
</dbReference>